<reference evidence="10 11" key="1">
    <citation type="submission" date="2018-08" db="EMBL/GenBank/DDBJ databases">
        <title>Diversity &amp; Physiological Properties of Lignin-Decomposing Actinobacteria from Soil.</title>
        <authorList>
            <person name="Roh S.G."/>
            <person name="Kim S.B."/>
        </authorList>
    </citation>
    <scope>NUCLEOTIDE SEQUENCE [LARGE SCALE GENOMIC DNA]</scope>
    <source>
        <strain evidence="10 11">MMS17-GH009</strain>
    </source>
</reference>
<sequence length="464" mass="46172">MGRTNARARWRAAAAALLAAGIVVGPVAAPAVAEDTIRQQQWHLEAMHAPEMWKVTKGRGITVAVIDSGFKLDHPDLEGQFLPGQDFSGSPGGVGSAADGHGTGMSSLIAGTGKGNGGTGALGLAPGVKVLPLKINTGKVGSIVSTDFLGQIGQAISYAVDQGAKVINISQGIDAVTAYPADVTKLNGIIAAARDKGVLVFASVGNEAEKGNPVEYPGALPGVVGVGASDRNGTVTAESERGPQVVFVAPGMDMIAACTSPTGYCKSHGTSDSTAMVSASAALVWAAHPDWTGNQVLRVLINTAGKANDGSGRNDLIGFGAVRPRIALTDPGDPGPANVSPLPVGTPAPSGAPSPSATAPAAGSAVPIPVETPTDVAAGAPSVQPKAEASSGSGSALPIVAGVVAGLVLVAGVVFAVVRRRKSAAQPDVAQVPPLPSQQPMGAVPPAPPSYQPPVPPEDNPYAR</sequence>
<evidence type="ECO:0000256" key="1">
    <source>
        <dbReference type="ARBA" id="ARBA00011073"/>
    </source>
</evidence>
<dbReference type="PANTHER" id="PTHR43399">
    <property type="entry name" value="SUBTILISIN-RELATED"/>
    <property type="match status" value="1"/>
</dbReference>
<proteinExistence type="inferred from homology"/>
<dbReference type="PROSITE" id="PS51892">
    <property type="entry name" value="SUBTILASE"/>
    <property type="match status" value="1"/>
</dbReference>
<accession>A0A373A0D0</accession>
<feature type="compositionally biased region" description="Low complexity" evidence="6">
    <location>
        <begin position="353"/>
        <end position="367"/>
    </location>
</feature>
<feature type="transmembrane region" description="Helical" evidence="7">
    <location>
        <begin position="396"/>
        <end position="418"/>
    </location>
</feature>
<evidence type="ECO:0000256" key="3">
    <source>
        <dbReference type="ARBA" id="ARBA00022801"/>
    </source>
</evidence>
<keyword evidence="3 5" id="KW-0378">Hydrolase</keyword>
<evidence type="ECO:0000256" key="6">
    <source>
        <dbReference type="SAM" id="MobiDB-lite"/>
    </source>
</evidence>
<evidence type="ECO:0000259" key="9">
    <source>
        <dbReference type="Pfam" id="PF00082"/>
    </source>
</evidence>
<dbReference type="Pfam" id="PF00082">
    <property type="entry name" value="Peptidase_S8"/>
    <property type="match status" value="1"/>
</dbReference>
<feature type="region of interest" description="Disordered" evidence="6">
    <location>
        <begin position="327"/>
        <end position="392"/>
    </location>
</feature>
<dbReference type="InterPro" id="IPR036852">
    <property type="entry name" value="Peptidase_S8/S53_dom_sf"/>
</dbReference>
<feature type="compositionally biased region" description="Pro residues" evidence="6">
    <location>
        <begin position="433"/>
        <end position="464"/>
    </location>
</feature>
<dbReference type="SUPFAM" id="SSF52743">
    <property type="entry name" value="Subtilisin-like"/>
    <property type="match status" value="1"/>
</dbReference>
<evidence type="ECO:0000313" key="11">
    <source>
        <dbReference type="Proteomes" id="UP000263377"/>
    </source>
</evidence>
<dbReference type="InterPro" id="IPR015500">
    <property type="entry name" value="Peptidase_S8_subtilisin-rel"/>
</dbReference>
<evidence type="ECO:0000256" key="2">
    <source>
        <dbReference type="ARBA" id="ARBA00022670"/>
    </source>
</evidence>
<dbReference type="GO" id="GO:0004252">
    <property type="term" value="F:serine-type endopeptidase activity"/>
    <property type="evidence" value="ECO:0007669"/>
    <property type="project" value="UniProtKB-UniRule"/>
</dbReference>
<dbReference type="InterPro" id="IPR023827">
    <property type="entry name" value="Peptidase_S8_Asp-AS"/>
</dbReference>
<dbReference type="PROSITE" id="PS00136">
    <property type="entry name" value="SUBTILASE_ASP"/>
    <property type="match status" value="1"/>
</dbReference>
<dbReference type="AlphaFoldDB" id="A0A373A0D0"/>
<feature type="region of interest" description="Disordered" evidence="6">
    <location>
        <begin position="424"/>
        <end position="464"/>
    </location>
</feature>
<keyword evidence="7" id="KW-1133">Transmembrane helix</keyword>
<dbReference type="InterPro" id="IPR000209">
    <property type="entry name" value="Peptidase_S8/S53_dom"/>
</dbReference>
<dbReference type="RefSeq" id="WP_117489287.1">
    <property type="nucleotide sequence ID" value="NZ_QVIG01000001.1"/>
</dbReference>
<comment type="caution">
    <text evidence="10">The sequence shown here is derived from an EMBL/GenBank/DDBJ whole genome shotgun (WGS) entry which is preliminary data.</text>
</comment>
<feature type="chain" id="PRO_5016828956" evidence="8">
    <location>
        <begin position="34"/>
        <end position="464"/>
    </location>
</feature>
<protein>
    <submittedName>
        <fullName evidence="10">Type VII secretion-associated serine protease mycosin</fullName>
    </submittedName>
</protein>
<feature type="signal peptide" evidence="8">
    <location>
        <begin position="1"/>
        <end position="33"/>
    </location>
</feature>
<gene>
    <name evidence="10" type="ORF">DR950_27970</name>
</gene>
<evidence type="ECO:0000256" key="5">
    <source>
        <dbReference type="PROSITE-ProRule" id="PRU01240"/>
    </source>
</evidence>
<dbReference type="GO" id="GO:0006508">
    <property type="term" value="P:proteolysis"/>
    <property type="evidence" value="ECO:0007669"/>
    <property type="project" value="UniProtKB-KW"/>
</dbReference>
<dbReference type="PRINTS" id="PR00723">
    <property type="entry name" value="SUBTILISIN"/>
</dbReference>
<name>A0A373A0D0_9ACTN</name>
<feature type="active site" description="Charge relay system" evidence="5">
    <location>
        <position position="67"/>
    </location>
</feature>
<keyword evidence="4 5" id="KW-0720">Serine protease</keyword>
<dbReference type="Gene3D" id="3.40.50.200">
    <property type="entry name" value="Peptidase S8/S53 domain"/>
    <property type="match status" value="1"/>
</dbReference>
<keyword evidence="8" id="KW-0732">Signal</keyword>
<keyword evidence="7" id="KW-0812">Transmembrane</keyword>
<evidence type="ECO:0000313" key="10">
    <source>
        <dbReference type="EMBL" id="RGD61090.1"/>
    </source>
</evidence>
<evidence type="ECO:0000256" key="8">
    <source>
        <dbReference type="SAM" id="SignalP"/>
    </source>
</evidence>
<organism evidence="10 11">
    <name type="scientific">Kitasatospora xanthocidica</name>
    <dbReference type="NCBI Taxonomy" id="83382"/>
    <lineage>
        <taxon>Bacteria</taxon>
        <taxon>Bacillati</taxon>
        <taxon>Actinomycetota</taxon>
        <taxon>Actinomycetes</taxon>
        <taxon>Kitasatosporales</taxon>
        <taxon>Streptomycetaceae</taxon>
        <taxon>Kitasatospora</taxon>
    </lineage>
</organism>
<dbReference type="EMBL" id="QVIG01000001">
    <property type="protein sequence ID" value="RGD61090.1"/>
    <property type="molecule type" value="Genomic_DNA"/>
</dbReference>
<dbReference type="InterPro" id="IPR051048">
    <property type="entry name" value="Peptidase_S8/S53_subtilisin"/>
</dbReference>
<keyword evidence="7" id="KW-0472">Membrane</keyword>
<feature type="active site" description="Charge relay system" evidence="5">
    <location>
        <position position="271"/>
    </location>
</feature>
<evidence type="ECO:0000256" key="4">
    <source>
        <dbReference type="ARBA" id="ARBA00022825"/>
    </source>
</evidence>
<keyword evidence="2 5" id="KW-0645">Protease</keyword>
<dbReference type="Proteomes" id="UP000263377">
    <property type="component" value="Unassembled WGS sequence"/>
</dbReference>
<comment type="similarity">
    <text evidence="1 5">Belongs to the peptidase S8 family.</text>
</comment>
<dbReference type="PANTHER" id="PTHR43399:SF4">
    <property type="entry name" value="CELL WALL-ASSOCIATED PROTEASE"/>
    <property type="match status" value="1"/>
</dbReference>
<evidence type="ECO:0000256" key="7">
    <source>
        <dbReference type="SAM" id="Phobius"/>
    </source>
</evidence>
<feature type="domain" description="Peptidase S8/S53" evidence="9">
    <location>
        <begin position="58"/>
        <end position="320"/>
    </location>
</feature>
<keyword evidence="11" id="KW-1185">Reference proteome</keyword>
<feature type="active site" description="Charge relay system" evidence="5">
    <location>
        <position position="101"/>
    </location>
</feature>